<evidence type="ECO:0000259" key="4">
    <source>
        <dbReference type="Pfam" id="PF07731"/>
    </source>
</evidence>
<proteinExistence type="inferred from homology"/>
<gene>
    <name evidence="6" type="ORF">ACFFV7_26445</name>
</gene>
<accession>A0ABV5IL27</accession>
<dbReference type="Gene3D" id="2.60.40.420">
    <property type="entry name" value="Cupredoxins - blue copper proteins"/>
    <property type="match status" value="3"/>
</dbReference>
<evidence type="ECO:0000313" key="6">
    <source>
        <dbReference type="EMBL" id="MFB9204760.1"/>
    </source>
</evidence>
<evidence type="ECO:0000256" key="1">
    <source>
        <dbReference type="ARBA" id="ARBA00010609"/>
    </source>
</evidence>
<dbReference type="PROSITE" id="PS00080">
    <property type="entry name" value="MULTICOPPER_OXIDASE2"/>
    <property type="match status" value="1"/>
</dbReference>
<evidence type="ECO:0000259" key="5">
    <source>
        <dbReference type="Pfam" id="PF07732"/>
    </source>
</evidence>
<evidence type="ECO:0000256" key="3">
    <source>
        <dbReference type="ARBA" id="ARBA00023002"/>
    </source>
</evidence>
<keyword evidence="3" id="KW-0560">Oxidoreductase</keyword>
<comment type="caution">
    <text evidence="6">The sequence shown here is derived from an EMBL/GenBank/DDBJ whole genome shotgun (WGS) entry which is preliminary data.</text>
</comment>
<dbReference type="InterPro" id="IPR002355">
    <property type="entry name" value="Cu_oxidase_Cu_BS"/>
</dbReference>
<organism evidence="6 7">
    <name type="scientific">Nonomuraea spiralis</name>
    <dbReference type="NCBI Taxonomy" id="46182"/>
    <lineage>
        <taxon>Bacteria</taxon>
        <taxon>Bacillati</taxon>
        <taxon>Actinomycetota</taxon>
        <taxon>Actinomycetes</taxon>
        <taxon>Streptosporangiales</taxon>
        <taxon>Streptosporangiaceae</taxon>
        <taxon>Nonomuraea</taxon>
    </lineage>
</organism>
<dbReference type="PANTHER" id="PTHR48267">
    <property type="entry name" value="CUPREDOXIN SUPERFAMILY PROTEIN"/>
    <property type="match status" value="1"/>
</dbReference>
<feature type="domain" description="Plastocyanin-like" evidence="4">
    <location>
        <begin position="356"/>
        <end position="470"/>
    </location>
</feature>
<dbReference type="InterPro" id="IPR045087">
    <property type="entry name" value="Cu-oxidase_fam"/>
</dbReference>
<comment type="similarity">
    <text evidence="1">Belongs to the multicopper oxidase family.</text>
</comment>
<dbReference type="Pfam" id="PF07732">
    <property type="entry name" value="Cu-oxidase_3"/>
    <property type="match status" value="1"/>
</dbReference>
<keyword evidence="7" id="KW-1185">Reference proteome</keyword>
<feature type="domain" description="Plastocyanin-like" evidence="5">
    <location>
        <begin position="66"/>
        <end position="180"/>
    </location>
</feature>
<keyword evidence="2" id="KW-0479">Metal-binding</keyword>
<dbReference type="Proteomes" id="UP001589647">
    <property type="component" value="Unassembled WGS sequence"/>
</dbReference>
<reference evidence="6 7" key="1">
    <citation type="submission" date="2024-09" db="EMBL/GenBank/DDBJ databases">
        <authorList>
            <person name="Sun Q."/>
            <person name="Mori K."/>
        </authorList>
    </citation>
    <scope>NUCLEOTIDE SEQUENCE [LARGE SCALE GENOMIC DNA]</scope>
    <source>
        <strain evidence="6 7">CCM 3426</strain>
    </source>
</reference>
<evidence type="ECO:0000256" key="2">
    <source>
        <dbReference type="ARBA" id="ARBA00022723"/>
    </source>
</evidence>
<evidence type="ECO:0000313" key="7">
    <source>
        <dbReference type="Proteomes" id="UP001589647"/>
    </source>
</evidence>
<dbReference type="InterPro" id="IPR011706">
    <property type="entry name" value="Cu-oxidase_C"/>
</dbReference>
<sequence length="473" mass="51877">MTRGLLGEPEQQAQAQNMMRMHDHGGRVPAVRTGASVAPFSVAMPLPPVLAPVATLPGIDFYRLSIQPSTTEILPGVSTPVLTYGGQFTAPTIRVRQGRRALVTFDNKLGHEANVHLHGGRVPAASDGYPMDLIANGKSKTYDYPNNQAGATLWYHDHTHHMEAEHVYRGMHGFYLVEGTDEQQLGLPSGAYDVPILLRDALFDDQGGLVFDPADPYNRPTLMANGKSQPYFKVAARKYRLRLLNGSAHRIFELSLGNGAQMTQIATDCGLLPAPVPTNKLVLSSGERAEVVIDFGAYPLGTQVTLEDVSGPVLRFDVERRALDRSRVPDRLRAMVPLAAATQTRQLTLSLDPVNIQALINNQAFDPNRVDMQVRRGSSEVWEVTNSDTNVGGSGFGVPHNFHTHLAQFRILDRDGKAPLPGEAGWKDTVLIQPGETVRFQASFADYLGRYVYHCHMLEHSAIGMMGQMEIVS</sequence>
<dbReference type="SUPFAM" id="SSF49503">
    <property type="entry name" value="Cupredoxins"/>
    <property type="match status" value="3"/>
</dbReference>
<dbReference type="InterPro" id="IPR011707">
    <property type="entry name" value="Cu-oxidase-like_N"/>
</dbReference>
<protein>
    <submittedName>
        <fullName evidence="6">Multicopper oxidase family protein</fullName>
    </submittedName>
</protein>
<dbReference type="CDD" id="cd13890">
    <property type="entry name" value="CuRO_3_CueO_FtsP"/>
    <property type="match status" value="1"/>
</dbReference>
<dbReference type="InterPro" id="IPR008972">
    <property type="entry name" value="Cupredoxin"/>
</dbReference>
<dbReference type="RefSeq" id="WP_229824469.1">
    <property type="nucleotide sequence ID" value="NZ_BMRC01000013.1"/>
</dbReference>
<dbReference type="PANTHER" id="PTHR48267:SF1">
    <property type="entry name" value="BILIRUBIN OXIDASE"/>
    <property type="match status" value="1"/>
</dbReference>
<dbReference type="EMBL" id="JBHMEI010000020">
    <property type="protein sequence ID" value="MFB9204760.1"/>
    <property type="molecule type" value="Genomic_DNA"/>
</dbReference>
<dbReference type="Pfam" id="PF07731">
    <property type="entry name" value="Cu-oxidase_2"/>
    <property type="match status" value="1"/>
</dbReference>
<name>A0ABV5IL27_9ACTN</name>